<dbReference type="Gene3D" id="1.20.1250.20">
    <property type="entry name" value="MFS general substrate transporter like domains"/>
    <property type="match status" value="1"/>
</dbReference>
<evidence type="ECO:0000313" key="7">
    <source>
        <dbReference type="EMBL" id="KAH9365934.1"/>
    </source>
</evidence>
<protein>
    <recommendedName>
        <fullName evidence="6">Major facilitator superfamily (MFS) profile domain-containing protein</fullName>
    </recommendedName>
</protein>
<organism evidence="7 8">
    <name type="scientific">Haemaphysalis longicornis</name>
    <name type="common">Bush tick</name>
    <dbReference type="NCBI Taxonomy" id="44386"/>
    <lineage>
        <taxon>Eukaryota</taxon>
        <taxon>Metazoa</taxon>
        <taxon>Ecdysozoa</taxon>
        <taxon>Arthropoda</taxon>
        <taxon>Chelicerata</taxon>
        <taxon>Arachnida</taxon>
        <taxon>Acari</taxon>
        <taxon>Parasitiformes</taxon>
        <taxon>Ixodida</taxon>
        <taxon>Ixodoidea</taxon>
        <taxon>Ixodidae</taxon>
        <taxon>Haemaphysalinae</taxon>
        <taxon>Haemaphysalis</taxon>
    </lineage>
</organism>
<evidence type="ECO:0000256" key="1">
    <source>
        <dbReference type="ARBA" id="ARBA00004141"/>
    </source>
</evidence>
<dbReference type="GO" id="GO:0016020">
    <property type="term" value="C:membrane"/>
    <property type="evidence" value="ECO:0007669"/>
    <property type="project" value="UniProtKB-SubCell"/>
</dbReference>
<evidence type="ECO:0000256" key="3">
    <source>
        <dbReference type="ARBA" id="ARBA00022989"/>
    </source>
</evidence>
<evidence type="ECO:0000259" key="6">
    <source>
        <dbReference type="PROSITE" id="PS50850"/>
    </source>
</evidence>
<dbReference type="Proteomes" id="UP000821853">
    <property type="component" value="Unassembled WGS sequence"/>
</dbReference>
<gene>
    <name evidence="7" type="ORF">HPB48_012204</name>
</gene>
<keyword evidence="3 5" id="KW-1133">Transmembrane helix</keyword>
<evidence type="ECO:0000256" key="2">
    <source>
        <dbReference type="ARBA" id="ARBA00022692"/>
    </source>
</evidence>
<dbReference type="InterPro" id="IPR011701">
    <property type="entry name" value="MFS"/>
</dbReference>
<dbReference type="InterPro" id="IPR036259">
    <property type="entry name" value="MFS_trans_sf"/>
</dbReference>
<dbReference type="AlphaFoldDB" id="A0A9J6FHT5"/>
<dbReference type="Pfam" id="PF07690">
    <property type="entry name" value="MFS_1"/>
    <property type="match status" value="1"/>
</dbReference>
<feature type="transmembrane region" description="Helical" evidence="5">
    <location>
        <begin position="148"/>
        <end position="169"/>
    </location>
</feature>
<dbReference type="OMA" id="WCKIPPE"/>
<name>A0A9J6FHT5_HAELO</name>
<dbReference type="PROSITE" id="PS00216">
    <property type="entry name" value="SUGAR_TRANSPORT_1"/>
    <property type="match status" value="1"/>
</dbReference>
<proteinExistence type="predicted"/>
<dbReference type="PROSITE" id="PS50850">
    <property type="entry name" value="MFS"/>
    <property type="match status" value="1"/>
</dbReference>
<keyword evidence="8" id="KW-1185">Reference proteome</keyword>
<evidence type="ECO:0000313" key="8">
    <source>
        <dbReference type="Proteomes" id="UP000821853"/>
    </source>
</evidence>
<sequence>MTLARPVRHWCKIPPEYSSLSVETWKNASLPPDADGDTQSQCFRYEPPLPLTVNVSGNRTMVPCDNGWDYDLGSGVLSIVSEWDLVCGRSWIKTLLDAAYMLGGVVGSPIAGIMADNVGRRPVLVISVFLLVVAGIALPFSITLTLFSILRFALSAAAASTLVTSLVLLFEVTDTQHRAQFCGFAVAGALLTGTVYHELVYGVIYNWKSPKSLTWCPPVDWSWWCTSWTSRPA</sequence>
<evidence type="ECO:0000256" key="5">
    <source>
        <dbReference type="SAM" id="Phobius"/>
    </source>
</evidence>
<accession>A0A9J6FHT5</accession>
<evidence type="ECO:0000256" key="4">
    <source>
        <dbReference type="ARBA" id="ARBA00023136"/>
    </source>
</evidence>
<dbReference type="SUPFAM" id="SSF103473">
    <property type="entry name" value="MFS general substrate transporter"/>
    <property type="match status" value="1"/>
</dbReference>
<dbReference type="OrthoDB" id="5296287at2759"/>
<dbReference type="GO" id="GO:0022857">
    <property type="term" value="F:transmembrane transporter activity"/>
    <property type="evidence" value="ECO:0007669"/>
    <property type="project" value="InterPro"/>
</dbReference>
<comment type="caution">
    <text evidence="7">The sequence shown here is derived from an EMBL/GenBank/DDBJ whole genome shotgun (WGS) entry which is preliminary data.</text>
</comment>
<reference evidence="7 8" key="1">
    <citation type="journal article" date="2020" name="Cell">
        <title>Large-Scale Comparative Analyses of Tick Genomes Elucidate Their Genetic Diversity and Vector Capacities.</title>
        <authorList>
            <consortium name="Tick Genome and Microbiome Consortium (TIGMIC)"/>
            <person name="Jia N."/>
            <person name="Wang J."/>
            <person name="Shi W."/>
            <person name="Du L."/>
            <person name="Sun Y."/>
            <person name="Zhan W."/>
            <person name="Jiang J.F."/>
            <person name="Wang Q."/>
            <person name="Zhang B."/>
            <person name="Ji P."/>
            <person name="Bell-Sakyi L."/>
            <person name="Cui X.M."/>
            <person name="Yuan T.T."/>
            <person name="Jiang B.G."/>
            <person name="Yang W.F."/>
            <person name="Lam T.T."/>
            <person name="Chang Q.C."/>
            <person name="Ding S.J."/>
            <person name="Wang X.J."/>
            <person name="Zhu J.G."/>
            <person name="Ruan X.D."/>
            <person name="Zhao L."/>
            <person name="Wei J.T."/>
            <person name="Ye R.Z."/>
            <person name="Que T.C."/>
            <person name="Du C.H."/>
            <person name="Zhou Y.H."/>
            <person name="Cheng J.X."/>
            <person name="Dai P.F."/>
            <person name="Guo W.B."/>
            <person name="Han X.H."/>
            <person name="Huang E.J."/>
            <person name="Li L.F."/>
            <person name="Wei W."/>
            <person name="Gao Y.C."/>
            <person name="Liu J.Z."/>
            <person name="Shao H.Z."/>
            <person name="Wang X."/>
            <person name="Wang C.C."/>
            <person name="Yang T.C."/>
            <person name="Huo Q.B."/>
            <person name="Li W."/>
            <person name="Chen H.Y."/>
            <person name="Chen S.E."/>
            <person name="Zhou L.G."/>
            <person name="Ni X.B."/>
            <person name="Tian J.H."/>
            <person name="Sheng Y."/>
            <person name="Liu T."/>
            <person name="Pan Y.S."/>
            <person name="Xia L.Y."/>
            <person name="Li J."/>
            <person name="Zhao F."/>
            <person name="Cao W.C."/>
        </authorList>
    </citation>
    <scope>NUCLEOTIDE SEQUENCE [LARGE SCALE GENOMIC DNA]</scope>
    <source>
        <strain evidence="7">HaeL-2018</strain>
    </source>
</reference>
<dbReference type="InterPro" id="IPR005829">
    <property type="entry name" value="Sugar_transporter_CS"/>
</dbReference>
<comment type="subcellular location">
    <subcellularLocation>
        <location evidence="1">Membrane</location>
        <topology evidence="1">Multi-pass membrane protein</topology>
    </subcellularLocation>
</comment>
<dbReference type="EMBL" id="JABSTR010000003">
    <property type="protein sequence ID" value="KAH9365934.1"/>
    <property type="molecule type" value="Genomic_DNA"/>
</dbReference>
<dbReference type="VEuPathDB" id="VectorBase:HLOH_045991"/>
<keyword evidence="2 5" id="KW-0812">Transmembrane</keyword>
<keyword evidence="4 5" id="KW-0472">Membrane</keyword>
<feature type="transmembrane region" description="Helical" evidence="5">
    <location>
        <begin position="181"/>
        <end position="204"/>
    </location>
</feature>
<dbReference type="PANTHER" id="PTHR24064">
    <property type="entry name" value="SOLUTE CARRIER FAMILY 22 MEMBER"/>
    <property type="match status" value="1"/>
</dbReference>
<feature type="domain" description="Major facilitator superfamily (MFS) profile" evidence="6">
    <location>
        <begin position="51"/>
        <end position="233"/>
    </location>
</feature>
<feature type="transmembrane region" description="Helical" evidence="5">
    <location>
        <begin position="123"/>
        <end position="142"/>
    </location>
</feature>
<dbReference type="InterPro" id="IPR020846">
    <property type="entry name" value="MFS_dom"/>
</dbReference>